<gene>
    <name evidence="7" type="ORF">COT49_00430</name>
</gene>
<name>A0A2H0XEI9_UNCKA</name>
<comment type="similarity">
    <text evidence="2">Belongs to the LemA family.</text>
</comment>
<dbReference type="AlphaFoldDB" id="A0A2H0XEI9"/>
<evidence type="ECO:0000256" key="2">
    <source>
        <dbReference type="ARBA" id="ARBA00008854"/>
    </source>
</evidence>
<sequence length="196" mass="21498">MIMIFLIPLIVVIGVALYAVSVYNFLASAKVRIKAAIQEIGNQLKRQAELIPNLIEATKGYMKHEKEIFEMLSKARQKVDSAVKSGKVSDMVLANDSLVKMIPQLTATFESNPEIKASEVVKDLMSNLTDTSDKVSYSRRLLIDLTADYNAKLVTVPSSFVAGLFGFKAEEGLKMLDAGLSLEVSVNEVKTPKVSL</sequence>
<evidence type="ECO:0000256" key="3">
    <source>
        <dbReference type="ARBA" id="ARBA00022692"/>
    </source>
</evidence>
<dbReference type="PANTHER" id="PTHR34478">
    <property type="entry name" value="PROTEIN LEMA"/>
    <property type="match status" value="1"/>
</dbReference>
<dbReference type="Gene3D" id="1.20.1440.20">
    <property type="entry name" value="LemA-like domain"/>
    <property type="match status" value="1"/>
</dbReference>
<dbReference type="PANTHER" id="PTHR34478:SF1">
    <property type="entry name" value="PROTEIN LEMA"/>
    <property type="match status" value="1"/>
</dbReference>
<evidence type="ECO:0000256" key="4">
    <source>
        <dbReference type="ARBA" id="ARBA00022989"/>
    </source>
</evidence>
<keyword evidence="5 6" id="KW-0472">Membrane</keyword>
<organism evidence="7 8">
    <name type="scientific">candidate division WWE3 bacterium CG08_land_8_20_14_0_20_40_13</name>
    <dbReference type="NCBI Taxonomy" id="1975084"/>
    <lineage>
        <taxon>Bacteria</taxon>
        <taxon>Katanobacteria</taxon>
    </lineage>
</organism>
<evidence type="ECO:0000256" key="6">
    <source>
        <dbReference type="SAM" id="Phobius"/>
    </source>
</evidence>
<feature type="transmembrane region" description="Helical" evidence="6">
    <location>
        <begin position="6"/>
        <end position="26"/>
    </location>
</feature>
<comment type="subcellular location">
    <subcellularLocation>
        <location evidence="1">Membrane</location>
        <topology evidence="1">Single-pass membrane protein</topology>
    </subcellularLocation>
</comment>
<evidence type="ECO:0000313" key="8">
    <source>
        <dbReference type="Proteomes" id="UP000230340"/>
    </source>
</evidence>
<proteinExistence type="inferred from homology"/>
<dbReference type="SUPFAM" id="SSF140478">
    <property type="entry name" value="LemA-like"/>
    <property type="match status" value="1"/>
</dbReference>
<dbReference type="InterPro" id="IPR023353">
    <property type="entry name" value="LemA-like_dom_sf"/>
</dbReference>
<evidence type="ECO:0000256" key="5">
    <source>
        <dbReference type="ARBA" id="ARBA00023136"/>
    </source>
</evidence>
<dbReference type="EMBL" id="PEYT01000004">
    <property type="protein sequence ID" value="PIS23302.1"/>
    <property type="molecule type" value="Genomic_DNA"/>
</dbReference>
<dbReference type="GO" id="GO:0016020">
    <property type="term" value="C:membrane"/>
    <property type="evidence" value="ECO:0007669"/>
    <property type="project" value="UniProtKB-SubCell"/>
</dbReference>
<keyword evidence="4 6" id="KW-1133">Transmembrane helix</keyword>
<protein>
    <recommendedName>
        <fullName evidence="9">LemA family protein</fullName>
    </recommendedName>
</protein>
<dbReference type="Pfam" id="PF04011">
    <property type="entry name" value="LemA"/>
    <property type="match status" value="1"/>
</dbReference>
<dbReference type="InterPro" id="IPR007156">
    <property type="entry name" value="MamQ_LemA"/>
</dbReference>
<accession>A0A2H0XEI9</accession>
<evidence type="ECO:0000256" key="1">
    <source>
        <dbReference type="ARBA" id="ARBA00004167"/>
    </source>
</evidence>
<evidence type="ECO:0000313" key="7">
    <source>
        <dbReference type="EMBL" id="PIS23302.1"/>
    </source>
</evidence>
<evidence type="ECO:0008006" key="9">
    <source>
        <dbReference type="Google" id="ProtNLM"/>
    </source>
</evidence>
<reference evidence="8" key="1">
    <citation type="submission" date="2017-09" db="EMBL/GenBank/DDBJ databases">
        <title>Depth-based differentiation of microbial function through sediment-hosted aquifers and enrichment of novel symbionts in the deep terrestrial subsurface.</title>
        <authorList>
            <person name="Probst A.J."/>
            <person name="Ladd B."/>
            <person name="Jarett J.K."/>
            <person name="Geller-Mcgrath D.E."/>
            <person name="Sieber C.M.K."/>
            <person name="Emerson J.B."/>
            <person name="Anantharaman K."/>
            <person name="Thomas B.C."/>
            <person name="Malmstrom R."/>
            <person name="Stieglmeier M."/>
            <person name="Klingl A."/>
            <person name="Woyke T."/>
            <person name="Ryan C.M."/>
            <person name="Banfield J.F."/>
        </authorList>
    </citation>
    <scope>NUCLEOTIDE SEQUENCE [LARGE SCALE GENOMIC DNA]</scope>
</reference>
<dbReference type="Proteomes" id="UP000230340">
    <property type="component" value="Unassembled WGS sequence"/>
</dbReference>
<keyword evidence="3 6" id="KW-0812">Transmembrane</keyword>
<comment type="caution">
    <text evidence="7">The sequence shown here is derived from an EMBL/GenBank/DDBJ whole genome shotgun (WGS) entry which is preliminary data.</text>
</comment>